<evidence type="ECO:0000313" key="4">
    <source>
        <dbReference type="Proteomes" id="UP001524473"/>
    </source>
</evidence>
<feature type="compositionally biased region" description="Basic and acidic residues" evidence="1">
    <location>
        <begin position="746"/>
        <end position="755"/>
    </location>
</feature>
<accession>A0ABT1RVK4</accession>
<feature type="signal peptide" evidence="2">
    <location>
        <begin position="1"/>
        <end position="27"/>
    </location>
</feature>
<comment type="caution">
    <text evidence="3">The sequence shown here is derived from an EMBL/GenBank/DDBJ whole genome shotgun (WGS) entry which is preliminary data.</text>
</comment>
<reference evidence="3 4" key="1">
    <citation type="submission" date="2022-06" db="EMBL/GenBank/DDBJ databases">
        <title>Isolation of gut microbiota from human fecal samples.</title>
        <authorList>
            <person name="Pamer E.G."/>
            <person name="Barat B."/>
            <person name="Waligurski E."/>
            <person name="Medina S."/>
            <person name="Paddock L."/>
            <person name="Mostad J."/>
        </authorList>
    </citation>
    <scope>NUCLEOTIDE SEQUENCE [LARGE SCALE GENOMIC DNA]</scope>
    <source>
        <strain evidence="3 4">DFI.9.73</strain>
    </source>
</reference>
<dbReference type="InterPro" id="IPR023908">
    <property type="entry name" value="xxxLxxG_rpt"/>
</dbReference>
<keyword evidence="4" id="KW-1185">Reference proteome</keyword>
<proteinExistence type="predicted"/>
<name>A0ABT1RVK4_9FIRM</name>
<gene>
    <name evidence="3" type="ORF">NE695_02095</name>
</gene>
<organism evidence="3 4">
    <name type="scientific">Neglectibacter timonensis</name>
    <dbReference type="NCBI Taxonomy" id="1776382"/>
    <lineage>
        <taxon>Bacteria</taxon>
        <taxon>Bacillati</taxon>
        <taxon>Bacillota</taxon>
        <taxon>Clostridia</taxon>
        <taxon>Eubacteriales</taxon>
        <taxon>Oscillospiraceae</taxon>
        <taxon>Neglectibacter</taxon>
    </lineage>
</organism>
<keyword evidence="2" id="KW-0732">Signal</keyword>
<feature type="chain" id="PRO_5046939714" description="X-X-X-Leu-X-X-Gly heptad repeat protein" evidence="2">
    <location>
        <begin position="28"/>
        <end position="766"/>
    </location>
</feature>
<dbReference type="RefSeq" id="WP_256191501.1">
    <property type="nucleotide sequence ID" value="NZ_JANFZG010000004.1"/>
</dbReference>
<evidence type="ECO:0008006" key="5">
    <source>
        <dbReference type="Google" id="ProtNLM"/>
    </source>
</evidence>
<evidence type="ECO:0000313" key="3">
    <source>
        <dbReference type="EMBL" id="MCQ4838703.1"/>
    </source>
</evidence>
<protein>
    <recommendedName>
        <fullName evidence="5">X-X-X-Leu-X-X-Gly heptad repeat protein</fullName>
    </recommendedName>
</protein>
<dbReference type="EMBL" id="JANFZH010000003">
    <property type="protein sequence ID" value="MCQ4838703.1"/>
    <property type="molecule type" value="Genomic_DNA"/>
</dbReference>
<dbReference type="Proteomes" id="UP001524473">
    <property type="component" value="Unassembled WGS sequence"/>
</dbReference>
<dbReference type="NCBIfam" id="TIGR03057">
    <property type="entry name" value="xxxLxxG_by_4"/>
    <property type="match status" value="1"/>
</dbReference>
<feature type="region of interest" description="Disordered" evidence="1">
    <location>
        <begin position="730"/>
        <end position="755"/>
    </location>
</feature>
<feature type="compositionally biased region" description="Low complexity" evidence="1">
    <location>
        <begin position="730"/>
        <end position="741"/>
    </location>
</feature>
<sequence length="766" mass="79707">MKQFRQKAFSAFMAAALAVSCAAPASAASEPVKKEETIYLILNGDGSVREQIVSDWLHSDTGFHSFRDKSGLQDVENLKSDVLPEQDAGMLIWNTEDKDIYYQGKSELQPPVSVAITYLLDGKEIDAIDLNGKSGHLSVHVALKNNESRQIAIAGEQRTVFTPFFTVAAAMLPADSYTNITAEHGTVQTDSKTNLVCFLAMPGVSESLSGLLLENFTGLDSLMLDEITLEADVTDCRVPSFLFASSPTLEGLSLDGEGSLSELQDLQNATRELQDGAGVLDDAAATLQEKLGEFADGYSEFDAGVDSALDGSRLLAAGSENLLDNVALLSDKSAELANGASQLRDGTAQLAGLLNTQLVPGLIQAGTQKDDLRSKMEELFQQVDSVTIPDTSGIRNQLAGGVQQVFDTAAYGASSATAQNVSSGIREGCKEAAAGAISAVLNSASQASAEDAAAQYNDALSGILQSQVEAGALSEDAMNAILAEMSGVSVSPPADQSGLAGQCIAAVNASIDQNVGVDPDAVAQQITAGMSGVREQAVSQVVSAVPDLDASQFYTLLDEFQDLSGEASAMLDSVDVLTGALYNTQNPEDSATVVGAADALAAGADSLSQGASALSNGTNTFASGAGELQSGADSLWAGLQTLSSSSKTVSSSIAQFQDGGAELKDGTSQLREGLNAYASEGIEKLTGLADPDSALGQTLSAMKEQAGEYEGAGRSDGETFTVKLVMRTAAAESNEAEPAPTDTEEEIHKPQKSDTNLWERIKNLFS</sequence>
<dbReference type="PROSITE" id="PS51257">
    <property type="entry name" value="PROKAR_LIPOPROTEIN"/>
    <property type="match status" value="1"/>
</dbReference>
<evidence type="ECO:0000256" key="2">
    <source>
        <dbReference type="SAM" id="SignalP"/>
    </source>
</evidence>
<evidence type="ECO:0000256" key="1">
    <source>
        <dbReference type="SAM" id="MobiDB-lite"/>
    </source>
</evidence>